<name>A0A2M3ZRK8_9DIPT</name>
<protein>
    <submittedName>
        <fullName evidence="2">Putative secreted peptide</fullName>
    </submittedName>
</protein>
<dbReference type="AlphaFoldDB" id="A0A2M3ZRK8"/>
<organism evidence="2">
    <name type="scientific">Anopheles braziliensis</name>
    <dbReference type="NCBI Taxonomy" id="58242"/>
    <lineage>
        <taxon>Eukaryota</taxon>
        <taxon>Metazoa</taxon>
        <taxon>Ecdysozoa</taxon>
        <taxon>Arthropoda</taxon>
        <taxon>Hexapoda</taxon>
        <taxon>Insecta</taxon>
        <taxon>Pterygota</taxon>
        <taxon>Neoptera</taxon>
        <taxon>Endopterygota</taxon>
        <taxon>Diptera</taxon>
        <taxon>Nematocera</taxon>
        <taxon>Culicoidea</taxon>
        <taxon>Culicidae</taxon>
        <taxon>Anophelinae</taxon>
        <taxon>Anopheles</taxon>
    </lineage>
</organism>
<accession>A0A2M3ZRK8</accession>
<sequence length="66" mass="7586">MYSLFHWVMSFAVALPSSFCWMTLRIAWLSAFSPSSIRRSRDPERLELIMSKPTLSAPFSAVYIPT</sequence>
<keyword evidence="1" id="KW-1133">Transmembrane helix</keyword>
<keyword evidence="1" id="KW-0812">Transmembrane</keyword>
<evidence type="ECO:0000313" key="2">
    <source>
        <dbReference type="EMBL" id="MBW31143.1"/>
    </source>
</evidence>
<proteinExistence type="predicted"/>
<keyword evidence="1" id="KW-0472">Membrane</keyword>
<dbReference type="EMBL" id="GGFM01010392">
    <property type="protein sequence ID" value="MBW31143.1"/>
    <property type="molecule type" value="Transcribed_RNA"/>
</dbReference>
<feature type="transmembrane region" description="Helical" evidence="1">
    <location>
        <begin position="6"/>
        <end position="31"/>
    </location>
</feature>
<evidence type="ECO:0000256" key="1">
    <source>
        <dbReference type="SAM" id="Phobius"/>
    </source>
</evidence>
<reference evidence="2" key="1">
    <citation type="submission" date="2018-01" db="EMBL/GenBank/DDBJ databases">
        <title>An insight into the sialome of Amazonian anophelines.</title>
        <authorList>
            <person name="Ribeiro J.M."/>
            <person name="Scarpassa V."/>
            <person name="Calvo E."/>
        </authorList>
    </citation>
    <scope>NUCLEOTIDE SEQUENCE</scope>
    <source>
        <tissue evidence="2">Salivary glands</tissue>
    </source>
</reference>